<accession>U4LCE9</accession>
<gene>
    <name evidence="1" type="ORF">PCON_03154</name>
</gene>
<evidence type="ECO:0000313" key="2">
    <source>
        <dbReference type="Proteomes" id="UP000018144"/>
    </source>
</evidence>
<evidence type="ECO:0000313" key="1">
    <source>
        <dbReference type="EMBL" id="CCX16511.1"/>
    </source>
</evidence>
<protein>
    <submittedName>
        <fullName evidence="1">Uncharacterized protein</fullName>
    </submittedName>
</protein>
<reference evidence="1 2" key="1">
    <citation type="journal article" date="2013" name="PLoS Genet.">
        <title>The genome and development-dependent transcriptomes of Pyronema confluens: a window into fungal evolution.</title>
        <authorList>
            <person name="Traeger S."/>
            <person name="Altegoer F."/>
            <person name="Freitag M."/>
            <person name="Gabaldon T."/>
            <person name="Kempken F."/>
            <person name="Kumar A."/>
            <person name="Marcet-Houben M."/>
            <person name="Poggeler S."/>
            <person name="Stajich J.E."/>
            <person name="Nowrousian M."/>
        </authorList>
    </citation>
    <scope>NUCLEOTIDE SEQUENCE [LARGE SCALE GENOMIC DNA]</scope>
    <source>
        <strain evidence="2">CBS 100304</strain>
        <tissue evidence="1">Vegetative mycelium</tissue>
    </source>
</reference>
<dbReference type="EMBL" id="HF936418">
    <property type="protein sequence ID" value="CCX16511.1"/>
    <property type="molecule type" value="Genomic_DNA"/>
</dbReference>
<dbReference type="AlphaFoldDB" id="U4LCE9"/>
<proteinExistence type="predicted"/>
<sequence>MKERERERDKRQGEEKQL</sequence>
<name>U4LCE9_PYROM</name>
<keyword evidence="2" id="KW-1185">Reference proteome</keyword>
<organism evidence="1 2">
    <name type="scientific">Pyronema omphalodes (strain CBS 100304)</name>
    <name type="common">Pyronema confluens</name>
    <dbReference type="NCBI Taxonomy" id="1076935"/>
    <lineage>
        <taxon>Eukaryota</taxon>
        <taxon>Fungi</taxon>
        <taxon>Dikarya</taxon>
        <taxon>Ascomycota</taxon>
        <taxon>Pezizomycotina</taxon>
        <taxon>Pezizomycetes</taxon>
        <taxon>Pezizales</taxon>
        <taxon>Pyronemataceae</taxon>
        <taxon>Pyronema</taxon>
    </lineage>
</organism>
<dbReference type="Proteomes" id="UP000018144">
    <property type="component" value="Unassembled WGS sequence"/>
</dbReference>